<dbReference type="EMBL" id="JAUKUD010000001">
    <property type="protein sequence ID" value="KAK0755084.1"/>
    <property type="molecule type" value="Genomic_DNA"/>
</dbReference>
<reference evidence="3" key="1">
    <citation type="submission" date="2023-06" db="EMBL/GenBank/DDBJ databases">
        <title>Genome-scale phylogeny and comparative genomics of the fungal order Sordariales.</title>
        <authorList>
            <consortium name="Lawrence Berkeley National Laboratory"/>
            <person name="Hensen N."/>
            <person name="Bonometti L."/>
            <person name="Westerberg I."/>
            <person name="Brannstrom I.O."/>
            <person name="Guillou S."/>
            <person name="Cros-Aarteil S."/>
            <person name="Calhoun S."/>
            <person name="Haridas S."/>
            <person name="Kuo A."/>
            <person name="Mondo S."/>
            <person name="Pangilinan J."/>
            <person name="Riley R."/>
            <person name="LaButti K."/>
            <person name="Andreopoulos B."/>
            <person name="Lipzen A."/>
            <person name="Chen C."/>
            <person name="Yanf M."/>
            <person name="Daum C."/>
            <person name="Ng V."/>
            <person name="Clum A."/>
            <person name="Steindorff A."/>
            <person name="Ohm R."/>
            <person name="Martin F."/>
            <person name="Silar P."/>
            <person name="Natvig D."/>
            <person name="Lalanne C."/>
            <person name="Gautier V."/>
            <person name="Ament-velasquez S.L."/>
            <person name="Kruys A."/>
            <person name="Hutchinson M.I."/>
            <person name="Powell A.J."/>
            <person name="Barry K."/>
            <person name="Miller A.N."/>
            <person name="Grigoriev I.V."/>
            <person name="Debuchy R."/>
            <person name="Gladieux P."/>
            <person name="Thoren M.H."/>
            <person name="Johannesson H."/>
        </authorList>
    </citation>
    <scope>NUCLEOTIDE SEQUENCE</scope>
    <source>
        <strain evidence="3">SMH3187-1</strain>
    </source>
</reference>
<feature type="signal peptide" evidence="2">
    <location>
        <begin position="1"/>
        <end position="24"/>
    </location>
</feature>
<keyword evidence="2" id="KW-0732">Signal</keyword>
<feature type="region of interest" description="Disordered" evidence="1">
    <location>
        <begin position="170"/>
        <end position="189"/>
    </location>
</feature>
<feature type="chain" id="PRO_5041416498" description="Hydrophobin" evidence="2">
    <location>
        <begin position="25"/>
        <end position="189"/>
    </location>
</feature>
<proteinExistence type="predicted"/>
<evidence type="ECO:0008006" key="5">
    <source>
        <dbReference type="Google" id="ProtNLM"/>
    </source>
</evidence>
<evidence type="ECO:0000256" key="1">
    <source>
        <dbReference type="SAM" id="MobiDB-lite"/>
    </source>
</evidence>
<sequence>MHHLGQAVLAWVSLVLLFSSLATATPVHHDAALEPVSPLIAKRHPKRPYGAIFCGKFCTADRPDASVLLNILMDMDQNDAPGRDNCTTPARTCRRHACSNTSGVYVCNDNYFHLELSCKFDVGLVAQPLMDKCCQRGMYKGTSGQQFVDEFGYNVIVAYANCNHGIDDDNPGIGPPSDPWGPNGVCKER</sequence>
<organism evidence="3 4">
    <name type="scientific">Schizothecium vesticola</name>
    <dbReference type="NCBI Taxonomy" id="314040"/>
    <lineage>
        <taxon>Eukaryota</taxon>
        <taxon>Fungi</taxon>
        <taxon>Dikarya</taxon>
        <taxon>Ascomycota</taxon>
        <taxon>Pezizomycotina</taxon>
        <taxon>Sordariomycetes</taxon>
        <taxon>Sordariomycetidae</taxon>
        <taxon>Sordariales</taxon>
        <taxon>Schizotheciaceae</taxon>
        <taxon>Schizothecium</taxon>
    </lineage>
</organism>
<evidence type="ECO:0000256" key="2">
    <source>
        <dbReference type="SAM" id="SignalP"/>
    </source>
</evidence>
<evidence type="ECO:0000313" key="4">
    <source>
        <dbReference type="Proteomes" id="UP001172155"/>
    </source>
</evidence>
<keyword evidence="4" id="KW-1185">Reference proteome</keyword>
<evidence type="ECO:0000313" key="3">
    <source>
        <dbReference type="EMBL" id="KAK0755084.1"/>
    </source>
</evidence>
<dbReference type="AlphaFoldDB" id="A0AA40KDD9"/>
<accession>A0AA40KDD9</accession>
<name>A0AA40KDD9_9PEZI</name>
<protein>
    <recommendedName>
        <fullName evidence="5">Hydrophobin</fullName>
    </recommendedName>
</protein>
<gene>
    <name evidence="3" type="ORF">B0T18DRAFT_425364</name>
</gene>
<dbReference type="Proteomes" id="UP001172155">
    <property type="component" value="Unassembled WGS sequence"/>
</dbReference>
<comment type="caution">
    <text evidence="3">The sequence shown here is derived from an EMBL/GenBank/DDBJ whole genome shotgun (WGS) entry which is preliminary data.</text>
</comment>